<dbReference type="CDD" id="cd07377">
    <property type="entry name" value="WHTH_GntR"/>
    <property type="match status" value="1"/>
</dbReference>
<dbReference type="PANTHER" id="PTHR43537:SF24">
    <property type="entry name" value="GLUCONATE OPERON TRANSCRIPTIONAL REPRESSOR"/>
    <property type="match status" value="1"/>
</dbReference>
<dbReference type="SMART" id="SM00345">
    <property type="entry name" value="HTH_GNTR"/>
    <property type="match status" value="1"/>
</dbReference>
<comment type="caution">
    <text evidence="5">The sequence shown here is derived from an EMBL/GenBank/DDBJ whole genome shotgun (WGS) entry which is preliminary data.</text>
</comment>
<evidence type="ECO:0000256" key="1">
    <source>
        <dbReference type="ARBA" id="ARBA00023015"/>
    </source>
</evidence>
<evidence type="ECO:0000256" key="3">
    <source>
        <dbReference type="ARBA" id="ARBA00023163"/>
    </source>
</evidence>
<dbReference type="InterPro" id="IPR000524">
    <property type="entry name" value="Tscrpt_reg_HTH_GntR"/>
</dbReference>
<dbReference type="InterPro" id="IPR011711">
    <property type="entry name" value="GntR_C"/>
</dbReference>
<sequence length="231" mass="25793">MPDLRIVQPRALLREQVLDKLRNAIIEGWYPPGTRLIERELCEALGVSRTSVREVLRQLETEQLITVEQRRGPIVASISVAEAEAIYETRAIFETAVVRAFIERAPQAEFDHLVVAAREFGEAAQAEDLHKLLASMSLFYDILLRGAGNPVLHSVVRQLMARVAFLRSKSLSEPGRLKFSVAEIQELSEAIMARDIPRAEKAAASHVAMAREAAMRQMVLENNGDRLRGAS</sequence>
<gene>
    <name evidence="5" type="ORF">GCM10010862_05900</name>
</gene>
<accession>A0ABQ5W0B1</accession>
<dbReference type="Pfam" id="PF00392">
    <property type="entry name" value="GntR"/>
    <property type="match status" value="1"/>
</dbReference>
<evidence type="ECO:0000256" key="2">
    <source>
        <dbReference type="ARBA" id="ARBA00023125"/>
    </source>
</evidence>
<evidence type="ECO:0000313" key="5">
    <source>
        <dbReference type="EMBL" id="GLQ53332.1"/>
    </source>
</evidence>
<dbReference type="PRINTS" id="PR00035">
    <property type="entry name" value="HTHGNTR"/>
</dbReference>
<organism evidence="5 6">
    <name type="scientific">Devosia nitrariae</name>
    <dbReference type="NCBI Taxonomy" id="2071872"/>
    <lineage>
        <taxon>Bacteria</taxon>
        <taxon>Pseudomonadati</taxon>
        <taxon>Pseudomonadota</taxon>
        <taxon>Alphaproteobacteria</taxon>
        <taxon>Hyphomicrobiales</taxon>
        <taxon>Devosiaceae</taxon>
        <taxon>Devosia</taxon>
    </lineage>
</organism>
<dbReference type="SUPFAM" id="SSF46785">
    <property type="entry name" value="Winged helix' DNA-binding domain"/>
    <property type="match status" value="1"/>
</dbReference>
<name>A0ABQ5W0B1_9HYPH</name>
<feature type="domain" description="HTH gntR-type" evidence="4">
    <location>
        <begin position="11"/>
        <end position="78"/>
    </location>
</feature>
<dbReference type="Gene3D" id="1.20.120.530">
    <property type="entry name" value="GntR ligand-binding domain-like"/>
    <property type="match status" value="1"/>
</dbReference>
<dbReference type="RefSeq" id="WP_284338783.1">
    <property type="nucleotide sequence ID" value="NZ_BSNS01000003.1"/>
</dbReference>
<dbReference type="PROSITE" id="PS50949">
    <property type="entry name" value="HTH_GNTR"/>
    <property type="match status" value="1"/>
</dbReference>
<dbReference type="Pfam" id="PF07729">
    <property type="entry name" value="FCD"/>
    <property type="match status" value="1"/>
</dbReference>
<dbReference type="InterPro" id="IPR036390">
    <property type="entry name" value="WH_DNA-bd_sf"/>
</dbReference>
<dbReference type="SMART" id="SM00895">
    <property type="entry name" value="FCD"/>
    <property type="match status" value="1"/>
</dbReference>
<dbReference type="InterPro" id="IPR036388">
    <property type="entry name" value="WH-like_DNA-bd_sf"/>
</dbReference>
<evidence type="ECO:0000313" key="6">
    <source>
        <dbReference type="Proteomes" id="UP001156691"/>
    </source>
</evidence>
<keyword evidence="1" id="KW-0805">Transcription regulation</keyword>
<dbReference type="SUPFAM" id="SSF48008">
    <property type="entry name" value="GntR ligand-binding domain-like"/>
    <property type="match status" value="1"/>
</dbReference>
<reference evidence="6" key="1">
    <citation type="journal article" date="2019" name="Int. J. Syst. Evol. Microbiol.">
        <title>The Global Catalogue of Microorganisms (GCM) 10K type strain sequencing project: providing services to taxonomists for standard genome sequencing and annotation.</title>
        <authorList>
            <consortium name="The Broad Institute Genomics Platform"/>
            <consortium name="The Broad Institute Genome Sequencing Center for Infectious Disease"/>
            <person name="Wu L."/>
            <person name="Ma J."/>
        </authorList>
    </citation>
    <scope>NUCLEOTIDE SEQUENCE [LARGE SCALE GENOMIC DNA]</scope>
    <source>
        <strain evidence="6">NBRC 112416</strain>
    </source>
</reference>
<keyword evidence="2" id="KW-0238">DNA-binding</keyword>
<dbReference type="PANTHER" id="PTHR43537">
    <property type="entry name" value="TRANSCRIPTIONAL REGULATOR, GNTR FAMILY"/>
    <property type="match status" value="1"/>
</dbReference>
<dbReference type="InterPro" id="IPR008920">
    <property type="entry name" value="TF_FadR/GntR_C"/>
</dbReference>
<dbReference type="EMBL" id="BSNS01000003">
    <property type="protein sequence ID" value="GLQ53332.1"/>
    <property type="molecule type" value="Genomic_DNA"/>
</dbReference>
<keyword evidence="6" id="KW-1185">Reference proteome</keyword>
<dbReference type="Gene3D" id="1.10.10.10">
    <property type="entry name" value="Winged helix-like DNA-binding domain superfamily/Winged helix DNA-binding domain"/>
    <property type="match status" value="1"/>
</dbReference>
<keyword evidence="3" id="KW-0804">Transcription</keyword>
<proteinExistence type="predicted"/>
<dbReference type="Proteomes" id="UP001156691">
    <property type="component" value="Unassembled WGS sequence"/>
</dbReference>
<protein>
    <submittedName>
        <fullName evidence="5">GntR family transcriptional regulator</fullName>
    </submittedName>
</protein>
<evidence type="ECO:0000259" key="4">
    <source>
        <dbReference type="PROSITE" id="PS50949"/>
    </source>
</evidence>